<dbReference type="Pfam" id="PF13579">
    <property type="entry name" value="Glyco_trans_4_4"/>
    <property type="match status" value="1"/>
</dbReference>
<dbReference type="AlphaFoldDB" id="A0A225E0V0"/>
<gene>
    <name evidence="3" type="ORF">FRUB_04383</name>
</gene>
<dbReference type="OrthoDB" id="9806653at2"/>
<dbReference type="Pfam" id="PF00534">
    <property type="entry name" value="Glycos_transf_1"/>
    <property type="match status" value="1"/>
</dbReference>
<feature type="domain" description="Glycosyl transferase family 1" evidence="1">
    <location>
        <begin position="223"/>
        <end position="387"/>
    </location>
</feature>
<dbReference type="EMBL" id="NIDE01000005">
    <property type="protein sequence ID" value="OWK42305.1"/>
    <property type="molecule type" value="Genomic_DNA"/>
</dbReference>
<proteinExistence type="predicted"/>
<organism evidence="3 4">
    <name type="scientific">Fimbriiglobus ruber</name>
    <dbReference type="NCBI Taxonomy" id="1908690"/>
    <lineage>
        <taxon>Bacteria</taxon>
        <taxon>Pseudomonadati</taxon>
        <taxon>Planctomycetota</taxon>
        <taxon>Planctomycetia</taxon>
        <taxon>Gemmatales</taxon>
        <taxon>Gemmataceae</taxon>
        <taxon>Fimbriiglobus</taxon>
    </lineage>
</organism>
<dbReference type="InterPro" id="IPR050194">
    <property type="entry name" value="Glycosyltransferase_grp1"/>
</dbReference>
<dbReference type="RefSeq" id="WP_088255483.1">
    <property type="nucleotide sequence ID" value="NZ_NIDE01000005.1"/>
</dbReference>
<protein>
    <submittedName>
        <fullName evidence="3">Glycosyltransferase, family 4</fullName>
    </submittedName>
</protein>
<dbReference type="InterPro" id="IPR001296">
    <property type="entry name" value="Glyco_trans_1"/>
</dbReference>
<dbReference type="GO" id="GO:0016758">
    <property type="term" value="F:hexosyltransferase activity"/>
    <property type="evidence" value="ECO:0007669"/>
    <property type="project" value="TreeGrafter"/>
</dbReference>
<feature type="domain" description="Glycosyltransferase subfamily 4-like N-terminal" evidence="2">
    <location>
        <begin position="15"/>
        <end position="206"/>
    </location>
</feature>
<keyword evidence="3" id="KW-0808">Transferase</keyword>
<evidence type="ECO:0000259" key="2">
    <source>
        <dbReference type="Pfam" id="PF13579"/>
    </source>
</evidence>
<comment type="caution">
    <text evidence="3">The sequence shown here is derived from an EMBL/GenBank/DDBJ whole genome shotgun (WGS) entry which is preliminary data.</text>
</comment>
<dbReference type="Proteomes" id="UP000214646">
    <property type="component" value="Unassembled WGS sequence"/>
</dbReference>
<dbReference type="InterPro" id="IPR028098">
    <property type="entry name" value="Glyco_trans_4-like_N"/>
</dbReference>
<keyword evidence="4" id="KW-1185">Reference proteome</keyword>
<evidence type="ECO:0000313" key="3">
    <source>
        <dbReference type="EMBL" id="OWK42305.1"/>
    </source>
</evidence>
<dbReference type="PANTHER" id="PTHR45947:SF3">
    <property type="entry name" value="SULFOQUINOVOSYL TRANSFERASE SQD2"/>
    <property type="match status" value="1"/>
</dbReference>
<dbReference type="Gene3D" id="3.40.50.2000">
    <property type="entry name" value="Glycogen Phosphorylase B"/>
    <property type="match status" value="2"/>
</dbReference>
<dbReference type="PANTHER" id="PTHR45947">
    <property type="entry name" value="SULFOQUINOVOSYL TRANSFERASE SQD2"/>
    <property type="match status" value="1"/>
</dbReference>
<sequence length="425" mass="46532">MHVALFVHRYPPAVGGCEAYVARLAAHLASCGDGVTVWTSTAVDLEAMWRRGFEETSAAETTSGVTIRRFAPLRFPARRYALKALSLIPVPRWQALTLPCNPVCPEMWRAAGQYDGRLDAVHAFAFPYSFVAAAGLRLARRRGVPFLLTPFLHLGDPTDPADRTRRQYTSAPLRWLLRQADRVFVQTPSEFRAVVELGVPEGRVVLQGLGVDPAECTGGNRMTARAAWGVAPDEVVFGHLANLSEEKGAVDLLRAAAVAQAAGHRFRVVLAGPDMPNFCRFWDALPDKSGITRLGRLTDAEKRDFFAGIDAFALPSRTDSFGLVLLEAWANGKPNVCYRAGGPADLIHDGEDGFLARCGDVAELARHLGRLAADPTLRQKLGETGRARVGRDFRWDDKLELVRRETSRLRPMTTSSPVGWPVPGS</sequence>
<dbReference type="SUPFAM" id="SSF53756">
    <property type="entry name" value="UDP-Glycosyltransferase/glycogen phosphorylase"/>
    <property type="match status" value="1"/>
</dbReference>
<evidence type="ECO:0000259" key="1">
    <source>
        <dbReference type="Pfam" id="PF00534"/>
    </source>
</evidence>
<accession>A0A225E0V0</accession>
<reference evidence="4" key="1">
    <citation type="submission" date="2017-06" db="EMBL/GenBank/DDBJ databases">
        <title>Genome analysis of Fimbriiglobus ruber SP5, the first member of the order Planctomycetales with confirmed chitinolytic capability.</title>
        <authorList>
            <person name="Ravin N.V."/>
            <person name="Rakitin A.L."/>
            <person name="Ivanova A.A."/>
            <person name="Beletsky A.V."/>
            <person name="Kulichevskaya I.S."/>
            <person name="Mardanov A.V."/>
            <person name="Dedysh S.N."/>
        </authorList>
    </citation>
    <scope>NUCLEOTIDE SEQUENCE [LARGE SCALE GENOMIC DNA]</scope>
    <source>
        <strain evidence="4">SP5</strain>
    </source>
</reference>
<dbReference type="CDD" id="cd03801">
    <property type="entry name" value="GT4_PimA-like"/>
    <property type="match status" value="1"/>
</dbReference>
<name>A0A225E0V0_9BACT</name>
<evidence type="ECO:0000313" key="4">
    <source>
        <dbReference type="Proteomes" id="UP000214646"/>
    </source>
</evidence>